<protein>
    <submittedName>
        <fullName evidence="1">Uncharacterized protein</fullName>
    </submittedName>
</protein>
<dbReference type="HOGENOM" id="CLU_883100_0_0_1"/>
<dbReference type="RefSeq" id="XP_007840894.1">
    <property type="nucleotide sequence ID" value="XM_007842703.1"/>
</dbReference>
<evidence type="ECO:0000313" key="2">
    <source>
        <dbReference type="Proteomes" id="UP000030651"/>
    </source>
</evidence>
<dbReference type="InParanoid" id="W3WN75"/>
<dbReference type="EMBL" id="KI912120">
    <property type="protein sequence ID" value="ETS74256.1"/>
    <property type="molecule type" value="Genomic_DNA"/>
</dbReference>
<dbReference type="GeneID" id="19279135"/>
<gene>
    <name evidence="1" type="ORF">PFICI_14122</name>
</gene>
<name>W3WN75_PESFW</name>
<accession>W3WN75</accession>
<reference evidence="2" key="1">
    <citation type="journal article" date="2015" name="BMC Genomics">
        <title>Genomic and transcriptomic analysis of the endophytic fungus Pestalotiopsis fici reveals its lifestyle and high potential for synthesis of natural products.</title>
        <authorList>
            <person name="Wang X."/>
            <person name="Zhang X."/>
            <person name="Liu L."/>
            <person name="Xiang M."/>
            <person name="Wang W."/>
            <person name="Sun X."/>
            <person name="Che Y."/>
            <person name="Guo L."/>
            <person name="Liu G."/>
            <person name="Guo L."/>
            <person name="Wang C."/>
            <person name="Yin W.B."/>
            <person name="Stadler M."/>
            <person name="Zhang X."/>
            <person name="Liu X."/>
        </authorList>
    </citation>
    <scope>NUCLEOTIDE SEQUENCE [LARGE SCALE GENOMIC DNA]</scope>
    <source>
        <strain evidence="2">W106-1 / CGMCC3.15140</strain>
    </source>
</reference>
<organism evidence="1 2">
    <name type="scientific">Pestalotiopsis fici (strain W106-1 / CGMCC3.15140)</name>
    <dbReference type="NCBI Taxonomy" id="1229662"/>
    <lineage>
        <taxon>Eukaryota</taxon>
        <taxon>Fungi</taxon>
        <taxon>Dikarya</taxon>
        <taxon>Ascomycota</taxon>
        <taxon>Pezizomycotina</taxon>
        <taxon>Sordariomycetes</taxon>
        <taxon>Xylariomycetidae</taxon>
        <taxon>Amphisphaeriales</taxon>
        <taxon>Sporocadaceae</taxon>
        <taxon>Pestalotiopsis</taxon>
    </lineage>
</organism>
<dbReference type="AlphaFoldDB" id="W3WN75"/>
<sequence>MAGIMAGLSRMFLECMEFIGFAGGVPEVLGIIEYFTFMEKPAYILAFWLEPLIATGLLLYGEHQRIAKDDKEVKELTDKAREAGIIGPNDQLPGMPGGPPNMFATFSTNEGRRTQENILAKSFPEERIKASVEACRSCKSKCVPAGNVTFPASNETVVCFTGCLNSRPIPESFLRRRVVQGDGPLVEVATNHTAGADQTQSINIAIPAHIAPRAFVTVTVTATPTSTTTTSVQARDEHPDRLPALQTDNVFIDAVPGHSGGFAGPGGIDIDHGHVEPRQISDLSLTSAIMPITFSTLTYAMPTTVSVAPYAGLPF</sequence>
<keyword evidence="2" id="KW-1185">Reference proteome</keyword>
<dbReference type="KEGG" id="pfy:PFICI_14122"/>
<dbReference type="Proteomes" id="UP000030651">
    <property type="component" value="Unassembled WGS sequence"/>
</dbReference>
<proteinExistence type="predicted"/>
<evidence type="ECO:0000313" key="1">
    <source>
        <dbReference type="EMBL" id="ETS74256.1"/>
    </source>
</evidence>